<organism evidence="5 6">
    <name type="scientific">Kitasatospora cathayae</name>
    <dbReference type="NCBI Taxonomy" id="3004092"/>
    <lineage>
        <taxon>Bacteria</taxon>
        <taxon>Bacillati</taxon>
        <taxon>Actinomycetota</taxon>
        <taxon>Actinomycetes</taxon>
        <taxon>Kitasatosporales</taxon>
        <taxon>Streptomycetaceae</taxon>
        <taxon>Kitasatospora</taxon>
    </lineage>
</organism>
<feature type="DNA-binding region" description="H-T-H motif" evidence="2">
    <location>
        <begin position="73"/>
        <end position="92"/>
    </location>
</feature>
<dbReference type="Gene3D" id="1.10.357.10">
    <property type="entry name" value="Tetracycline Repressor, domain 2"/>
    <property type="match status" value="1"/>
</dbReference>
<reference evidence="6" key="1">
    <citation type="submission" date="2022-12" db="EMBL/GenBank/DDBJ databases">
        <authorList>
            <person name="Mo P."/>
        </authorList>
    </citation>
    <scope>NUCLEOTIDE SEQUENCE [LARGE SCALE GENOMIC DNA]</scope>
    <source>
        <strain evidence="6">HUAS 3-15</strain>
    </source>
</reference>
<dbReference type="EMBL" id="CP115450">
    <property type="protein sequence ID" value="WBP85481.1"/>
    <property type="molecule type" value="Genomic_DNA"/>
</dbReference>
<evidence type="ECO:0000256" key="1">
    <source>
        <dbReference type="ARBA" id="ARBA00023125"/>
    </source>
</evidence>
<name>A0ABY7PYM5_9ACTN</name>
<dbReference type="SUPFAM" id="SSF46689">
    <property type="entry name" value="Homeodomain-like"/>
    <property type="match status" value="1"/>
</dbReference>
<dbReference type="InterPro" id="IPR050109">
    <property type="entry name" value="HTH-type_TetR-like_transc_reg"/>
</dbReference>
<feature type="compositionally biased region" description="Basic and acidic residues" evidence="3">
    <location>
        <begin position="1"/>
        <end position="10"/>
    </location>
</feature>
<evidence type="ECO:0000256" key="2">
    <source>
        <dbReference type="PROSITE-ProRule" id="PRU00335"/>
    </source>
</evidence>
<proteinExistence type="predicted"/>
<keyword evidence="1 2" id="KW-0238">DNA-binding</keyword>
<dbReference type="PANTHER" id="PTHR30055">
    <property type="entry name" value="HTH-TYPE TRANSCRIPTIONAL REGULATOR RUTR"/>
    <property type="match status" value="1"/>
</dbReference>
<gene>
    <name evidence="5" type="ORF">O1G21_06180</name>
</gene>
<dbReference type="InterPro" id="IPR041674">
    <property type="entry name" value="TetR_C_22"/>
</dbReference>
<sequence length="248" mass="26371">MSERSERTIERGALSEASAESCEVGASADTRSHQHSPGPTRRRPVQQRSQERYGRILDACAGLLDEVGATALTTKEVAQRAQVPIGTLYQFFAGKEDLLAALASRNLDHYLQRLDTRLAESAPLGPAGFTDLAVEEFVAMKRAVPGFGQVDFGLAGAAVPSGVRNETHLLDAGVDNNTAVALRLQALGGELFEAGDPAATTLALRVALEAADAVLKLAFRGDPQGDPALITECKRLVRGYLSQQLPAH</sequence>
<dbReference type="PRINTS" id="PR00455">
    <property type="entry name" value="HTHTETR"/>
</dbReference>
<evidence type="ECO:0000259" key="4">
    <source>
        <dbReference type="PROSITE" id="PS50977"/>
    </source>
</evidence>
<evidence type="ECO:0000256" key="3">
    <source>
        <dbReference type="SAM" id="MobiDB-lite"/>
    </source>
</evidence>
<feature type="region of interest" description="Disordered" evidence="3">
    <location>
        <begin position="1"/>
        <end position="49"/>
    </location>
</feature>
<dbReference type="InterPro" id="IPR009057">
    <property type="entry name" value="Homeodomain-like_sf"/>
</dbReference>
<dbReference type="InterPro" id="IPR001647">
    <property type="entry name" value="HTH_TetR"/>
</dbReference>
<evidence type="ECO:0000313" key="5">
    <source>
        <dbReference type="EMBL" id="WBP85481.1"/>
    </source>
</evidence>
<dbReference type="Pfam" id="PF17928">
    <property type="entry name" value="TetR_C_22"/>
    <property type="match status" value="1"/>
</dbReference>
<evidence type="ECO:0000313" key="6">
    <source>
        <dbReference type="Proteomes" id="UP001212821"/>
    </source>
</evidence>
<dbReference type="Proteomes" id="UP001212821">
    <property type="component" value="Chromosome"/>
</dbReference>
<protein>
    <submittedName>
        <fullName evidence="5">TetR/AcrR family transcriptional regulator</fullName>
    </submittedName>
</protein>
<dbReference type="RefSeq" id="WP_270141469.1">
    <property type="nucleotide sequence ID" value="NZ_CP115450.1"/>
</dbReference>
<feature type="domain" description="HTH tetR-type" evidence="4">
    <location>
        <begin position="50"/>
        <end position="110"/>
    </location>
</feature>
<keyword evidence="6" id="KW-1185">Reference proteome</keyword>
<dbReference type="Pfam" id="PF00440">
    <property type="entry name" value="TetR_N"/>
    <property type="match status" value="1"/>
</dbReference>
<dbReference type="PANTHER" id="PTHR30055:SF226">
    <property type="entry name" value="HTH-TYPE TRANSCRIPTIONAL REGULATOR PKSA"/>
    <property type="match status" value="1"/>
</dbReference>
<dbReference type="PROSITE" id="PS50977">
    <property type="entry name" value="HTH_TETR_2"/>
    <property type="match status" value="1"/>
</dbReference>
<accession>A0ABY7PYM5</accession>